<protein>
    <submittedName>
        <fullName evidence="2">Uncharacterized protein</fullName>
    </submittedName>
</protein>
<organism evidence="2 3">
    <name type="scientific">Sediminihabitans luteus</name>
    <dbReference type="NCBI Taxonomy" id="1138585"/>
    <lineage>
        <taxon>Bacteria</taxon>
        <taxon>Bacillati</taxon>
        <taxon>Actinomycetota</taxon>
        <taxon>Actinomycetes</taxon>
        <taxon>Micrococcales</taxon>
        <taxon>Cellulomonadaceae</taxon>
        <taxon>Sediminihabitans</taxon>
    </lineage>
</organism>
<dbReference type="Proteomes" id="UP000231693">
    <property type="component" value="Unassembled WGS sequence"/>
</dbReference>
<keyword evidence="3" id="KW-1185">Reference proteome</keyword>
<proteinExistence type="predicted"/>
<sequence>MRRFGYVTTAGGALVLGDPARAHVRLTAERVEHVVPTGPGTDPDGADVDRSGRTEGAFAAGLADVSAFEVRADARAVRLGAPAVVAWGAVAAFAGGILEPPGTSDLEVLVRRTGDADPVELPCHGFLGAYAAHAHASTAALLDVLLVHPATRAALDRPVDVLAALRRVPRSASPGERRESLRAALVGGSQGDARA</sequence>
<name>A0A2M9CBX2_9CELL</name>
<feature type="region of interest" description="Disordered" evidence="1">
    <location>
        <begin position="171"/>
        <end position="195"/>
    </location>
</feature>
<dbReference type="AlphaFoldDB" id="A0A2M9CBX2"/>
<dbReference type="EMBL" id="PGFE01000007">
    <property type="protein sequence ID" value="PJJ68536.1"/>
    <property type="molecule type" value="Genomic_DNA"/>
</dbReference>
<evidence type="ECO:0000313" key="3">
    <source>
        <dbReference type="Proteomes" id="UP000231693"/>
    </source>
</evidence>
<accession>A0A2M9CBX2</accession>
<dbReference type="RefSeq" id="WP_100424100.1">
    <property type="nucleotide sequence ID" value="NZ_BOOX01000011.1"/>
</dbReference>
<dbReference type="OrthoDB" id="5113395at2"/>
<evidence type="ECO:0000313" key="2">
    <source>
        <dbReference type="EMBL" id="PJJ68536.1"/>
    </source>
</evidence>
<comment type="caution">
    <text evidence="2">The sequence shown here is derived from an EMBL/GenBank/DDBJ whole genome shotgun (WGS) entry which is preliminary data.</text>
</comment>
<evidence type="ECO:0000256" key="1">
    <source>
        <dbReference type="SAM" id="MobiDB-lite"/>
    </source>
</evidence>
<gene>
    <name evidence="2" type="ORF">CLV28_2952</name>
</gene>
<reference evidence="2 3" key="1">
    <citation type="submission" date="2017-11" db="EMBL/GenBank/DDBJ databases">
        <title>Genomic Encyclopedia of Archaeal and Bacterial Type Strains, Phase II (KMG-II): From Individual Species to Whole Genera.</title>
        <authorList>
            <person name="Goeker M."/>
        </authorList>
    </citation>
    <scope>NUCLEOTIDE SEQUENCE [LARGE SCALE GENOMIC DNA]</scope>
    <source>
        <strain evidence="2 3">DSM 25478</strain>
    </source>
</reference>